<dbReference type="SUPFAM" id="SSF52949">
    <property type="entry name" value="Macro domain-like"/>
    <property type="match status" value="1"/>
</dbReference>
<dbReference type="HOGENOM" id="CLU_538407_0_0_3"/>
<reference evidence="2 3" key="1">
    <citation type="submission" date="2012-06" db="EMBL/GenBank/DDBJ databases">
        <title>Finished plasmid 1 of genome of Microcoleus sp. PCC 7113.</title>
        <authorList>
            <consortium name="US DOE Joint Genome Institute"/>
            <person name="Gugger M."/>
            <person name="Coursin T."/>
            <person name="Rippka R."/>
            <person name="Tandeau De Marsac N."/>
            <person name="Huntemann M."/>
            <person name="Wei C.-L."/>
            <person name="Han J."/>
            <person name="Detter J.C."/>
            <person name="Han C."/>
            <person name="Tapia R."/>
            <person name="Chen A."/>
            <person name="Kyrpides N."/>
            <person name="Mavromatis K."/>
            <person name="Markowitz V."/>
            <person name="Szeto E."/>
            <person name="Ivanova N."/>
            <person name="Pagani I."/>
            <person name="Pati A."/>
            <person name="Goodwin L."/>
            <person name="Nordberg H.P."/>
            <person name="Cantor M.N."/>
            <person name="Hua S.X."/>
            <person name="Woyke T."/>
            <person name="Kerfeld C.A."/>
        </authorList>
    </citation>
    <scope>NUCLEOTIDE SEQUENCE [LARGE SCALE GENOMIC DNA]</scope>
    <source>
        <strain evidence="2 3">PCC 7113</strain>
        <plasmid evidence="2 3">pMIC7113.01</plasmid>
    </source>
</reference>
<geneLocation type="plasmid" evidence="2 3">
    <name>pMIC7113.01</name>
</geneLocation>
<dbReference type="AlphaFoldDB" id="K9WNU5"/>
<accession>K9WNU5</accession>
<evidence type="ECO:0000313" key="2">
    <source>
        <dbReference type="EMBL" id="AFZ22055.1"/>
    </source>
</evidence>
<dbReference type="InterPro" id="IPR010697">
    <property type="entry name" value="YspA"/>
</dbReference>
<dbReference type="Pfam" id="PF14216">
    <property type="entry name" value="DUF4326"/>
    <property type="match status" value="1"/>
</dbReference>
<dbReference type="EMBL" id="CP003631">
    <property type="protein sequence ID" value="AFZ22055.1"/>
    <property type="molecule type" value="Genomic_DNA"/>
</dbReference>
<dbReference type="SUPFAM" id="SSF102405">
    <property type="entry name" value="MCP/YpsA-like"/>
    <property type="match status" value="1"/>
</dbReference>
<dbReference type="KEGG" id="mic:Mic7113_6475"/>
<dbReference type="Gene3D" id="3.40.50.450">
    <property type="match status" value="1"/>
</dbReference>
<dbReference type="Proteomes" id="UP000010471">
    <property type="component" value="Plasmid pMIC7113.01"/>
</dbReference>
<dbReference type="Gene3D" id="3.40.220.10">
    <property type="entry name" value="Leucine Aminopeptidase, subunit E, domain 1"/>
    <property type="match status" value="1"/>
</dbReference>
<dbReference type="SMART" id="SM00506">
    <property type="entry name" value="A1pp"/>
    <property type="match status" value="1"/>
</dbReference>
<dbReference type="PANTHER" id="PTHR38440">
    <property type="entry name" value="UPF0398 PROTEIN YPSA"/>
    <property type="match status" value="1"/>
</dbReference>
<protein>
    <recommendedName>
        <fullName evidence="1">Macro domain-containing protein</fullName>
    </recommendedName>
</protein>
<evidence type="ECO:0000313" key="3">
    <source>
        <dbReference type="Proteomes" id="UP000010471"/>
    </source>
</evidence>
<feature type="domain" description="Macro" evidence="1">
    <location>
        <begin position="144"/>
        <end position="271"/>
    </location>
</feature>
<name>K9WNU5_9CYAN</name>
<dbReference type="RefSeq" id="WP_015186181.1">
    <property type="nucleotide sequence ID" value="NC_019739.1"/>
</dbReference>
<dbReference type="InterPro" id="IPR025475">
    <property type="entry name" value="DUF4326"/>
</dbReference>
<sequence>MELIQVINGDREGWVGQNCIYVGRSNPRRGLLQSSPLANPFHIVKDGNRPTVVQKYRTWLNTEITKSMRGEYSRAFEELKRIRDKVLAGEKVKLACYCFPLECHASVVKEQVEKMVAIAFRAKAEKDRLTQARQSMQPINQTSHLNIVQQDLLCVEQGVIVQQVNCRHVMGRGLAQAIKQRWPVVEEAYRRKQWKLGDVQLVQVSSSLYIANVAGQDGYGTDKRYTDYDALRTGLRRVNAWATQKGKQIHIPAGIGCGLGGGNWDVVQDIIQTECPNAIICSKEPLRHNGNLSHTANGTVPEKVLTVAFTGNRTQKFRDREEQEKTIQALSLMINRAITRACELGYSKISFISGVAPGVDTWGANLVMKLAQQRQDIKVELTAAVPCKTFPSVWSADHKQDYERIIKQANFVHYVSDRPYSNPQQLHRRNEWMCDQLTGSDDLVLAVHNGSAGGTQKCINYAVRLQKAIVVYEPRTEKFTRLGNWSREATRIIPKQPSRQSMDYER</sequence>
<evidence type="ECO:0000259" key="1">
    <source>
        <dbReference type="SMART" id="SM00506"/>
    </source>
</evidence>
<proteinExistence type="predicted"/>
<dbReference type="Pfam" id="PF06908">
    <property type="entry name" value="YpsA"/>
    <property type="match status" value="1"/>
</dbReference>
<keyword evidence="2" id="KW-0614">Plasmid</keyword>
<keyword evidence="3" id="KW-1185">Reference proteome</keyword>
<dbReference type="InterPro" id="IPR043472">
    <property type="entry name" value="Macro_dom-like"/>
</dbReference>
<gene>
    <name evidence="2" type="ORF">Mic7113_6475</name>
</gene>
<dbReference type="PANTHER" id="PTHR38440:SF1">
    <property type="entry name" value="UPF0398 PROTEIN SPR0331"/>
    <property type="match status" value="1"/>
</dbReference>
<organism evidence="2 3">
    <name type="scientific">Allocoleopsis franciscana PCC 7113</name>
    <dbReference type="NCBI Taxonomy" id="1173027"/>
    <lineage>
        <taxon>Bacteria</taxon>
        <taxon>Bacillati</taxon>
        <taxon>Cyanobacteriota</taxon>
        <taxon>Cyanophyceae</taxon>
        <taxon>Coleofasciculales</taxon>
        <taxon>Coleofasciculaceae</taxon>
        <taxon>Allocoleopsis</taxon>
        <taxon>Allocoleopsis franciscana</taxon>
    </lineage>
</organism>
<dbReference type="InterPro" id="IPR002589">
    <property type="entry name" value="Macro_dom"/>
</dbReference>